<dbReference type="Proteomes" id="UP001596550">
    <property type="component" value="Unassembled WGS sequence"/>
</dbReference>
<comment type="caution">
    <text evidence="1">The sequence shown here is derived from an EMBL/GenBank/DDBJ whole genome shotgun (WGS) entry which is preliminary data.</text>
</comment>
<dbReference type="NCBIfam" id="TIGR03696">
    <property type="entry name" value="Rhs_assc_core"/>
    <property type="match status" value="1"/>
</dbReference>
<evidence type="ECO:0000313" key="2">
    <source>
        <dbReference type="Proteomes" id="UP001596550"/>
    </source>
</evidence>
<dbReference type="InterPro" id="IPR022385">
    <property type="entry name" value="Rhs_assc_core"/>
</dbReference>
<dbReference type="RefSeq" id="WP_378177346.1">
    <property type="nucleotide sequence ID" value="NZ_JBHTCR010000003.1"/>
</dbReference>
<dbReference type="Gene3D" id="2.180.10.10">
    <property type="entry name" value="RHS repeat-associated core"/>
    <property type="match status" value="1"/>
</dbReference>
<accession>A0ABW2LXA8</accession>
<reference evidence="2" key="1">
    <citation type="journal article" date="2019" name="Int. J. Syst. Evol. Microbiol.">
        <title>The Global Catalogue of Microorganisms (GCM) 10K type strain sequencing project: providing services to taxonomists for standard genome sequencing and annotation.</title>
        <authorList>
            <consortium name="The Broad Institute Genomics Platform"/>
            <consortium name="The Broad Institute Genome Sequencing Center for Infectious Disease"/>
            <person name="Wu L."/>
            <person name="Ma J."/>
        </authorList>
    </citation>
    <scope>NUCLEOTIDE SEQUENCE [LARGE SCALE GENOMIC DNA]</scope>
    <source>
        <strain evidence="2">CCUG 54781</strain>
    </source>
</reference>
<sequence>MYDYGARFYMPDLGRWGVTDPLAEVTPHVSPYHYANNNPLMFNDPTGMLSQAFMDEVWGSASETTWYNTGSGFVSDGGNAMDYDGNRINWGADYTDMLMMSVGLSPMGGGGGGDVAGEIRLAPLMLGNSSIFWGIEVQNHHNAFMERWNSRNDFYWDKMLNAGRYNDGPVKMIGGPSDPAGLFDIGGQLLSNWEPENRHLAMGVGIVGAIALKKPGLVTKTRGNATLYRNFGWNELSSIKNAGGKFSIHPNQFQGKQFWVGESGMDMWTNSSFAKPFTAKITVPKSFVTPGHKNYIFMESNMMIDGFPGGTVLPSSLKKFNSAIKIDWIRY</sequence>
<proteinExistence type="predicted"/>
<organism evidence="1 2">
    <name type="scientific">Chryseobacterium zhengzhouense</name>
    <dbReference type="NCBI Taxonomy" id="1636086"/>
    <lineage>
        <taxon>Bacteria</taxon>
        <taxon>Pseudomonadati</taxon>
        <taxon>Bacteroidota</taxon>
        <taxon>Flavobacteriia</taxon>
        <taxon>Flavobacteriales</taxon>
        <taxon>Weeksellaceae</taxon>
        <taxon>Chryseobacterium group</taxon>
        <taxon>Chryseobacterium</taxon>
    </lineage>
</organism>
<evidence type="ECO:0000313" key="1">
    <source>
        <dbReference type="EMBL" id="MFC7346923.1"/>
    </source>
</evidence>
<name>A0ABW2LXA8_9FLAO</name>
<dbReference type="EMBL" id="JBHTCR010000003">
    <property type="protein sequence ID" value="MFC7346923.1"/>
    <property type="molecule type" value="Genomic_DNA"/>
</dbReference>
<protein>
    <submittedName>
        <fullName evidence="1">RHS repeat domain-containing protein</fullName>
    </submittedName>
</protein>
<keyword evidence="2" id="KW-1185">Reference proteome</keyword>
<gene>
    <name evidence="1" type="ORF">ACFQO9_09370</name>
</gene>